<dbReference type="AlphaFoldDB" id="A0A103QP06"/>
<comment type="caution">
    <text evidence="1">The sequence shown here is derived from an EMBL/GenBank/DDBJ whole genome shotgun (WGS) entry which is preliminary data.</text>
</comment>
<sequence length="172" mass="20087">MLIASQPIHLLIRPRCVPHRKIKVLRQRRFTLGERLIYRSHQLCTLRMSFRTDTQPSNKWLRVIELTNTSTIEMSQSDGMPWVFDLWCSNGVDARCIQIPVACKPLSRDVGWIRVMGDRRARCVWMGICLLRRQTLLLRDLVGSLVVQFDAALATKCTFKVHRNLVCWLRGR</sequence>
<evidence type="ECO:0000313" key="1">
    <source>
        <dbReference type="EMBL" id="KVG52942.1"/>
    </source>
</evidence>
<dbReference type="EMBL" id="LOXM01000283">
    <property type="protein sequence ID" value="KVG52942.1"/>
    <property type="molecule type" value="Genomic_DNA"/>
</dbReference>
<protein>
    <submittedName>
        <fullName evidence="1">Uncharacterized protein</fullName>
    </submittedName>
</protein>
<proteinExistence type="predicted"/>
<organism evidence="1 2">
    <name type="scientific">Burkholderia ubonensis</name>
    <dbReference type="NCBI Taxonomy" id="101571"/>
    <lineage>
        <taxon>Bacteria</taxon>
        <taxon>Pseudomonadati</taxon>
        <taxon>Pseudomonadota</taxon>
        <taxon>Betaproteobacteria</taxon>
        <taxon>Burkholderiales</taxon>
        <taxon>Burkholderiaceae</taxon>
        <taxon>Burkholderia</taxon>
        <taxon>Burkholderia cepacia complex</taxon>
    </lineage>
</organism>
<name>A0A103QP06_9BURK</name>
<dbReference type="Proteomes" id="UP000064029">
    <property type="component" value="Unassembled WGS sequence"/>
</dbReference>
<accession>A0A103QP06</accession>
<gene>
    <name evidence="1" type="ORF">WJ33_09725</name>
</gene>
<evidence type="ECO:0000313" key="2">
    <source>
        <dbReference type="Proteomes" id="UP000064029"/>
    </source>
</evidence>
<reference evidence="1 2" key="1">
    <citation type="submission" date="2015-11" db="EMBL/GenBank/DDBJ databases">
        <title>Expanding the genomic diversity of Burkholderia species for the development of highly accurate diagnostics.</title>
        <authorList>
            <person name="Sahl J."/>
            <person name="Keim P."/>
            <person name="Wagner D."/>
        </authorList>
    </citation>
    <scope>NUCLEOTIDE SEQUENCE [LARGE SCALE GENOMIC DNA]</scope>
    <source>
        <strain evidence="1 2">MSMB2036</strain>
    </source>
</reference>